<organism evidence="2 3">
    <name type="scientific">Acidovorax ebreus (strain TPSY)</name>
    <name type="common">Diaphorobacter sp. (strain TPSY)</name>
    <dbReference type="NCBI Taxonomy" id="535289"/>
    <lineage>
        <taxon>Bacteria</taxon>
        <taxon>Pseudomonadati</taxon>
        <taxon>Pseudomonadota</taxon>
        <taxon>Betaproteobacteria</taxon>
        <taxon>Burkholderiales</taxon>
        <taxon>Comamonadaceae</taxon>
        <taxon>Diaphorobacter</taxon>
    </lineage>
</organism>
<dbReference type="Proteomes" id="UP000000450">
    <property type="component" value="Chromosome"/>
</dbReference>
<dbReference type="InterPro" id="IPR041916">
    <property type="entry name" value="Anti_sigma_zinc_sf"/>
</dbReference>
<reference evidence="2 3" key="1">
    <citation type="journal article" date="2010" name="J. Bacteriol.">
        <title>Completed genome sequence of the anaerobic iron-oxidizing bacterium Acidovorax ebreus strain TPSY.</title>
        <authorList>
            <person name="Byrne-Bailey K.G."/>
            <person name="Weber K.A."/>
            <person name="Chair A.H."/>
            <person name="Bose S."/>
            <person name="Knox T."/>
            <person name="Spanbauer T.L."/>
            <person name="Chertkov O."/>
            <person name="Coates J.D."/>
        </authorList>
    </citation>
    <scope>NUCLEOTIDE SEQUENCE [LARGE SCALE GENOMIC DNA]</scope>
    <source>
        <strain evidence="2 3">TPSY</strain>
    </source>
</reference>
<dbReference type="Gene3D" id="1.10.10.1320">
    <property type="entry name" value="Anti-sigma factor, zinc-finger domain"/>
    <property type="match status" value="1"/>
</dbReference>
<dbReference type="AlphaFoldDB" id="A0A9J9Q8S8"/>
<evidence type="ECO:0000313" key="2">
    <source>
        <dbReference type="EMBL" id="ACM32894.1"/>
    </source>
</evidence>
<evidence type="ECO:0000256" key="1">
    <source>
        <dbReference type="SAM" id="Phobius"/>
    </source>
</evidence>
<dbReference type="KEGG" id="dia:Dtpsy_1432"/>
<evidence type="ECO:0000313" key="3">
    <source>
        <dbReference type="Proteomes" id="UP000000450"/>
    </source>
</evidence>
<feature type="transmembrane region" description="Helical" evidence="1">
    <location>
        <begin position="85"/>
        <end position="107"/>
    </location>
</feature>
<keyword evidence="1" id="KW-1133">Transmembrane helix</keyword>
<sequence length="151" mass="15785">MNCLRTEDLSALIDHALPAHAQVALQQHLHACPLCSQHLAALQAQRQQLLALPSPALGFDLAAQLQDRLAQDLAQRPTRSRRTGWSLLGWMPTGLAAGAALVSGVWLGGLLLGTGAALPAASPAMARVFDPVPPGGLCAAAEICRLPRTLP</sequence>
<proteinExistence type="predicted"/>
<dbReference type="EMBL" id="CP001392">
    <property type="protein sequence ID" value="ACM32894.1"/>
    <property type="molecule type" value="Genomic_DNA"/>
</dbReference>
<dbReference type="RefSeq" id="WP_015913033.1">
    <property type="nucleotide sequence ID" value="NC_011992.1"/>
</dbReference>
<name>A0A9J9Q8S8_ACIET</name>
<keyword evidence="1 2" id="KW-0812">Transmembrane</keyword>
<gene>
    <name evidence="2" type="ordered locus">Dtpsy_1432</name>
</gene>
<accession>A0A9J9Q8S8</accession>
<keyword evidence="1" id="KW-0472">Membrane</keyword>
<protein>
    <submittedName>
        <fullName evidence="2">Transmembrane anti-sigma factor</fullName>
    </submittedName>
</protein>
<keyword evidence="3" id="KW-1185">Reference proteome</keyword>